<keyword evidence="2" id="KW-0812">Transmembrane</keyword>
<keyword evidence="2" id="KW-0472">Membrane</keyword>
<feature type="chain" id="PRO_5012599532" description="DUF7732 domain-containing protein" evidence="3">
    <location>
        <begin position="20"/>
        <end position="267"/>
    </location>
</feature>
<dbReference type="AlphaFoldDB" id="A0A1Y6LH48"/>
<organism evidence="5 6">
    <name type="scientific">Zymoseptoria tritici ST99CH_1A5</name>
    <dbReference type="NCBI Taxonomy" id="1276529"/>
    <lineage>
        <taxon>Eukaryota</taxon>
        <taxon>Fungi</taxon>
        <taxon>Dikarya</taxon>
        <taxon>Ascomycota</taxon>
        <taxon>Pezizomycotina</taxon>
        <taxon>Dothideomycetes</taxon>
        <taxon>Dothideomycetidae</taxon>
        <taxon>Mycosphaerellales</taxon>
        <taxon>Mycosphaerellaceae</taxon>
        <taxon>Zymoseptoria</taxon>
    </lineage>
</organism>
<dbReference type="Proteomes" id="UP000215453">
    <property type="component" value="Chromosome 4"/>
</dbReference>
<evidence type="ECO:0000256" key="3">
    <source>
        <dbReference type="SAM" id="SignalP"/>
    </source>
</evidence>
<feature type="signal peptide" evidence="3">
    <location>
        <begin position="1"/>
        <end position="19"/>
    </location>
</feature>
<evidence type="ECO:0000256" key="2">
    <source>
        <dbReference type="SAM" id="Phobius"/>
    </source>
</evidence>
<evidence type="ECO:0000256" key="1">
    <source>
        <dbReference type="SAM" id="MobiDB-lite"/>
    </source>
</evidence>
<feature type="compositionally biased region" description="Low complexity" evidence="1">
    <location>
        <begin position="61"/>
        <end position="79"/>
    </location>
</feature>
<dbReference type="PANTHER" id="PTHR42091:SF1">
    <property type="entry name" value="CONSERVED GLYCINE-RICH PROTEIN (AFU_ORTHOLOGUE AFUA_7G02440)"/>
    <property type="match status" value="1"/>
</dbReference>
<accession>A0A1Y6LH48</accession>
<keyword evidence="2" id="KW-1133">Transmembrane helix</keyword>
<protein>
    <recommendedName>
        <fullName evidence="4">DUF7732 domain-containing protein</fullName>
    </recommendedName>
</protein>
<feature type="compositionally biased region" description="Gly residues" evidence="1">
    <location>
        <begin position="42"/>
        <end position="60"/>
    </location>
</feature>
<feature type="domain" description="DUF7732" evidence="4">
    <location>
        <begin position="110"/>
        <end position="230"/>
    </location>
</feature>
<proteinExistence type="predicted"/>
<dbReference type="InterPro" id="IPR056634">
    <property type="entry name" value="DUF7732"/>
</dbReference>
<reference evidence="5 6" key="1">
    <citation type="submission" date="2016-10" db="EMBL/GenBank/DDBJ databases">
        <authorList>
            <person name="Varghese N."/>
        </authorList>
    </citation>
    <scope>NUCLEOTIDE SEQUENCE [LARGE SCALE GENOMIC DNA]</scope>
</reference>
<name>A0A1Y6LH48_ZYMTR</name>
<feature type="compositionally biased region" description="Polar residues" evidence="1">
    <location>
        <begin position="80"/>
        <end position="97"/>
    </location>
</feature>
<evidence type="ECO:0000259" key="4">
    <source>
        <dbReference type="Pfam" id="PF24866"/>
    </source>
</evidence>
<keyword evidence="3" id="KW-0732">Signal</keyword>
<dbReference type="EMBL" id="LT882679">
    <property type="protein sequence ID" value="SMY23655.1"/>
    <property type="molecule type" value="Genomic_DNA"/>
</dbReference>
<gene>
    <name evidence="5" type="ORF">ZT1A5_G5095</name>
</gene>
<evidence type="ECO:0000313" key="6">
    <source>
        <dbReference type="Proteomes" id="UP000215453"/>
    </source>
</evidence>
<dbReference type="PANTHER" id="PTHR42091">
    <property type="entry name" value="CONSERVED GLYCINE-RICH PROTEIN (AFU_ORTHOLOGUE AFUA_7G02440)"/>
    <property type="match status" value="1"/>
</dbReference>
<feature type="transmembrane region" description="Helical" evidence="2">
    <location>
        <begin position="133"/>
        <end position="155"/>
    </location>
</feature>
<feature type="region of interest" description="Disordered" evidence="1">
    <location>
        <begin position="36"/>
        <end position="101"/>
    </location>
</feature>
<sequence length="267" mass="26317">MKLPQTLLFLLTLLTTIHALALPALLTSNPSAATELFKRKGGGGGGGRGGGGSSSGGRSGGSSSSSSGGKSGSSSGSSGASTRTAPTSNIGGSTRAGSGTPRAFGAGRGYYGGGAAVPYQAGSRSPTRSVAPFLIGGAALGAVAIFPALALYGAYAYNFGGPYRYYNQTSRTNESLPMDCYCGRLSTCGCDANNNTDWLNGIANNGSVAQKLRVNGTDTLVVDGSLPNGTTAPGGSDGAAGSLSQQLVESSGLWVVVAGVVYTVCAM</sequence>
<dbReference type="Pfam" id="PF24866">
    <property type="entry name" value="DUF7732"/>
    <property type="match status" value="1"/>
</dbReference>
<evidence type="ECO:0000313" key="5">
    <source>
        <dbReference type="EMBL" id="SMY23655.1"/>
    </source>
</evidence>